<dbReference type="OrthoDB" id="73644at2759"/>
<feature type="chain" id="PRO_5004570566" description="FAD-binding PCMH-type domain-containing protein" evidence="3">
    <location>
        <begin position="17"/>
        <end position="481"/>
    </location>
</feature>
<dbReference type="SUPFAM" id="SSF56176">
    <property type="entry name" value="FAD-binding/transporter-associated domain-like"/>
    <property type="match status" value="1"/>
</dbReference>
<dbReference type="Proteomes" id="UP000030762">
    <property type="component" value="Unassembled WGS sequence"/>
</dbReference>
<dbReference type="GO" id="GO:0003885">
    <property type="term" value="F:D-arabinono-1,4-lactone oxidase activity"/>
    <property type="evidence" value="ECO:0007669"/>
    <property type="project" value="InterPro"/>
</dbReference>
<dbReference type="Gene3D" id="1.10.45.10">
    <property type="entry name" value="Vanillyl-alcohol Oxidase, Chain A, domain 4"/>
    <property type="match status" value="1"/>
</dbReference>
<accession>T0RCI4</accession>
<dbReference type="GO" id="GO:0071949">
    <property type="term" value="F:FAD binding"/>
    <property type="evidence" value="ECO:0007669"/>
    <property type="project" value="InterPro"/>
</dbReference>
<reference evidence="5 6" key="1">
    <citation type="submission" date="2012-04" db="EMBL/GenBank/DDBJ databases">
        <title>The Genome Sequence of Saprolegnia declina VS20.</title>
        <authorList>
            <consortium name="The Broad Institute Genome Sequencing Platform"/>
            <person name="Russ C."/>
            <person name="Nusbaum C."/>
            <person name="Tyler B."/>
            <person name="van West P."/>
            <person name="Dieguez-Uribeondo J."/>
            <person name="de Bruijn I."/>
            <person name="Tripathy S."/>
            <person name="Jiang R."/>
            <person name="Young S.K."/>
            <person name="Zeng Q."/>
            <person name="Gargeya S."/>
            <person name="Fitzgerald M."/>
            <person name="Haas B."/>
            <person name="Abouelleil A."/>
            <person name="Alvarado L."/>
            <person name="Arachchi H.M."/>
            <person name="Berlin A."/>
            <person name="Chapman S.B."/>
            <person name="Goldberg J."/>
            <person name="Griggs A."/>
            <person name="Gujja S."/>
            <person name="Hansen M."/>
            <person name="Howarth C."/>
            <person name="Imamovic A."/>
            <person name="Larimer J."/>
            <person name="McCowen C."/>
            <person name="Montmayeur A."/>
            <person name="Murphy C."/>
            <person name="Neiman D."/>
            <person name="Pearson M."/>
            <person name="Priest M."/>
            <person name="Roberts A."/>
            <person name="Saif S."/>
            <person name="Shea T."/>
            <person name="Sisk P."/>
            <person name="Sykes S."/>
            <person name="Wortman J."/>
            <person name="Nusbaum C."/>
            <person name="Birren B."/>
        </authorList>
    </citation>
    <scope>NUCLEOTIDE SEQUENCE [LARGE SCALE GENOMIC DNA]</scope>
    <source>
        <strain evidence="5 6">VS20</strain>
    </source>
</reference>
<evidence type="ECO:0000256" key="3">
    <source>
        <dbReference type="SAM" id="SignalP"/>
    </source>
</evidence>
<sequence>MLRTWVAMLAVGVVAAMTSDRETWTNWDTRQVCHPAVHARPSSLPELQAIVAKASRVRVAGAGHSFSPIVLTNETLITLENYASLLELTQDTITVQAGMPLHVINEILASHKRALPNAGAVAVQTAAGATATATHGTGNTGSISTGIVAMDIVVANGSVVHIDGGGLLNAARVAMGTLGVVSAITFEHIPLWHMEQITFNMPHDEFLFDLRKLQAAFPRLQWYMANLPHDKTVTVILRVNTTAPITTGCWNGSMASTPSTPPPLTWSSWPENTTSCIDVSYKTLGRVGENNTKLFTEMEMMIPAEHDLDGLARMLELHANLAPAHDPSIPIFLGVRYVQADAIWLSPFYGRHTAVFSTIVYANASNAANVSTTLLAYHHGMQNVLSSNFGARPHLGKVNYFDAAMMRKVYPRFDNFAQLQAKWDPTGKFLNPYTSRLLVLPMTTSSGLLWPLAVLAGIVLVGMGSVWLQQARRKTGYQAVA</sequence>
<keyword evidence="3" id="KW-0732">Signal</keyword>
<dbReference type="InterPro" id="IPR007173">
    <property type="entry name" value="ALO_C"/>
</dbReference>
<dbReference type="PANTHER" id="PTHR43762:SF1">
    <property type="entry name" value="D-ARABINONO-1,4-LACTONE OXIDASE"/>
    <property type="match status" value="1"/>
</dbReference>
<dbReference type="PROSITE" id="PS51387">
    <property type="entry name" value="FAD_PCMH"/>
    <property type="match status" value="1"/>
</dbReference>
<keyword evidence="2" id="KW-0812">Transmembrane</keyword>
<dbReference type="InterPro" id="IPR016166">
    <property type="entry name" value="FAD-bd_PCMH"/>
</dbReference>
<keyword evidence="1" id="KW-0560">Oxidoreductase</keyword>
<gene>
    <name evidence="5" type="ORF">SDRG_12469</name>
</gene>
<evidence type="ECO:0000313" key="6">
    <source>
        <dbReference type="Proteomes" id="UP000030762"/>
    </source>
</evidence>
<dbReference type="InterPro" id="IPR006094">
    <property type="entry name" value="Oxid_FAD_bind_N"/>
</dbReference>
<feature type="signal peptide" evidence="3">
    <location>
        <begin position="1"/>
        <end position="16"/>
    </location>
</feature>
<evidence type="ECO:0000256" key="1">
    <source>
        <dbReference type="ARBA" id="ARBA00023002"/>
    </source>
</evidence>
<dbReference type="Pfam" id="PF01565">
    <property type="entry name" value="FAD_binding_4"/>
    <property type="match status" value="1"/>
</dbReference>
<dbReference type="Gene3D" id="3.30.465.10">
    <property type="match status" value="1"/>
</dbReference>
<name>T0RCI4_SAPDV</name>
<dbReference type="InterPro" id="IPR016171">
    <property type="entry name" value="Vanillyl_alc_oxidase_C-sub2"/>
</dbReference>
<dbReference type="EMBL" id="JH767180">
    <property type="protein sequence ID" value="EQC29923.1"/>
    <property type="molecule type" value="Genomic_DNA"/>
</dbReference>
<evidence type="ECO:0000256" key="2">
    <source>
        <dbReference type="SAM" id="Phobius"/>
    </source>
</evidence>
<keyword evidence="2" id="KW-1133">Transmembrane helix</keyword>
<evidence type="ECO:0000313" key="5">
    <source>
        <dbReference type="EMBL" id="EQC29923.1"/>
    </source>
</evidence>
<dbReference type="PIRSF" id="PIRSF000136">
    <property type="entry name" value="LGO_GLO"/>
    <property type="match status" value="1"/>
</dbReference>
<feature type="transmembrane region" description="Helical" evidence="2">
    <location>
        <begin position="448"/>
        <end position="468"/>
    </location>
</feature>
<dbReference type="InterPro" id="IPR016167">
    <property type="entry name" value="FAD-bd_PCMH_sub1"/>
</dbReference>
<dbReference type="PANTHER" id="PTHR43762">
    <property type="entry name" value="L-GULONOLACTONE OXIDASE"/>
    <property type="match status" value="1"/>
</dbReference>
<evidence type="ECO:0000259" key="4">
    <source>
        <dbReference type="PROSITE" id="PS51387"/>
    </source>
</evidence>
<dbReference type="STRING" id="1156394.T0RCI4"/>
<dbReference type="AlphaFoldDB" id="T0RCI4"/>
<dbReference type="InterPro" id="IPR036318">
    <property type="entry name" value="FAD-bd_PCMH-like_sf"/>
</dbReference>
<dbReference type="eggNOG" id="KOG4730">
    <property type="taxonomic scope" value="Eukaryota"/>
</dbReference>
<dbReference type="InterPro" id="IPR016169">
    <property type="entry name" value="FAD-bd_PCMH_sub2"/>
</dbReference>
<organism evidence="5 6">
    <name type="scientific">Saprolegnia diclina (strain VS20)</name>
    <dbReference type="NCBI Taxonomy" id="1156394"/>
    <lineage>
        <taxon>Eukaryota</taxon>
        <taxon>Sar</taxon>
        <taxon>Stramenopiles</taxon>
        <taxon>Oomycota</taxon>
        <taxon>Saprolegniomycetes</taxon>
        <taxon>Saprolegniales</taxon>
        <taxon>Saprolegniaceae</taxon>
        <taxon>Saprolegnia</taxon>
    </lineage>
</organism>
<dbReference type="InterPro" id="IPR010031">
    <property type="entry name" value="FAD_lactone_oxidase-like"/>
</dbReference>
<dbReference type="GO" id="GO:0016020">
    <property type="term" value="C:membrane"/>
    <property type="evidence" value="ECO:0007669"/>
    <property type="project" value="InterPro"/>
</dbReference>
<dbReference type="OMA" id="FGVPGPW"/>
<dbReference type="Gene3D" id="3.30.70.2520">
    <property type="match status" value="1"/>
</dbReference>
<keyword evidence="6" id="KW-1185">Reference proteome</keyword>
<dbReference type="VEuPathDB" id="FungiDB:SDRG_12469"/>
<keyword evidence="2" id="KW-0472">Membrane</keyword>
<protein>
    <recommendedName>
        <fullName evidence="4">FAD-binding PCMH-type domain-containing protein</fullName>
    </recommendedName>
</protein>
<dbReference type="Gene3D" id="3.30.43.10">
    <property type="entry name" value="Uridine Diphospho-n-acetylenolpyruvylglucosamine Reductase, domain 2"/>
    <property type="match status" value="1"/>
</dbReference>
<dbReference type="RefSeq" id="XP_008616762.1">
    <property type="nucleotide sequence ID" value="XM_008618540.1"/>
</dbReference>
<proteinExistence type="predicted"/>
<dbReference type="Pfam" id="PF04030">
    <property type="entry name" value="ALO"/>
    <property type="match status" value="1"/>
</dbReference>
<feature type="domain" description="FAD-binding PCMH-type" evidence="4">
    <location>
        <begin position="31"/>
        <end position="191"/>
    </location>
</feature>
<dbReference type="InParanoid" id="T0RCI4"/>
<dbReference type="GeneID" id="19953196"/>